<reference evidence="6" key="1">
    <citation type="journal article" date="2018" name="J. Ind. Microbiol. Biotechnol.">
        <title>Genome mining reveals uncommon alkylpyrones as type III PKS products from myxobacteria.</title>
        <authorList>
            <person name="Hug J.J."/>
            <person name="Panter F."/>
            <person name="Krug D."/>
            <person name="Muller R."/>
        </authorList>
    </citation>
    <scope>NUCLEOTIDE SEQUENCE</scope>
    <source>
        <strain evidence="6">Sp. MSr9030</strain>
    </source>
</reference>
<evidence type="ECO:0000256" key="2">
    <source>
        <dbReference type="ARBA" id="ARBA00023015"/>
    </source>
</evidence>
<dbReference type="SUPFAM" id="SSF46785">
    <property type="entry name" value="Winged helix' DNA-binding domain"/>
    <property type="match status" value="1"/>
</dbReference>
<keyword evidence="3" id="KW-0238">DNA-binding</keyword>
<dbReference type="FunFam" id="1.10.10.10:FF:000001">
    <property type="entry name" value="LysR family transcriptional regulator"/>
    <property type="match status" value="1"/>
</dbReference>
<sequence length="301" mass="31838">MNAMEALVSVVEAGSFSAAARRLGVGQPAVSKTIAQLEEKLGVRLLLRSTRGLMPTEAGQSFYEHARRAIEEADEADRSARGAAAGLSGRLRVCAAVTFARMHIVPRLPAFLAENPDLSIDAVLDDRNIDLLEEGIDVGLRIGALDDSGMTARKIASGRRVVLATPGYFAAAGEPRSPAELASHQAVLYSPRGASSPWSFRRGASEVSVTLSGRMQVTAAEGQRAAVLAGMGITVASDWMFAPEIASGAVRVVLADWSLPPIDLWALYPTGRMVSAKARAFVAFVEGVMAEGPLARRGRAR</sequence>
<dbReference type="GO" id="GO:0003677">
    <property type="term" value="F:DNA binding"/>
    <property type="evidence" value="ECO:0007669"/>
    <property type="project" value="UniProtKB-KW"/>
</dbReference>
<dbReference type="CDD" id="cd08422">
    <property type="entry name" value="PBP2_CrgA_like"/>
    <property type="match status" value="1"/>
</dbReference>
<keyword evidence="4" id="KW-0804">Transcription</keyword>
<organism evidence="6">
    <name type="scientific">Chondromyces catenulatus</name>
    <dbReference type="NCBI Taxonomy" id="1653841"/>
    <lineage>
        <taxon>Bacteria</taxon>
        <taxon>Pseudomonadati</taxon>
        <taxon>Myxococcota</taxon>
        <taxon>Polyangia</taxon>
        <taxon>Polyangiales</taxon>
        <taxon>Polyangiaceae</taxon>
        <taxon>Chondromyces</taxon>
    </lineage>
</organism>
<dbReference type="Gene3D" id="1.10.10.10">
    <property type="entry name" value="Winged helix-like DNA-binding domain superfamily/Winged helix DNA-binding domain"/>
    <property type="match status" value="1"/>
</dbReference>
<evidence type="ECO:0000256" key="4">
    <source>
        <dbReference type="ARBA" id="ARBA00023163"/>
    </source>
</evidence>
<protein>
    <submittedName>
        <fullName evidence="6">Transcriptional regulator LysR family</fullName>
    </submittedName>
</protein>
<dbReference type="InterPro" id="IPR005119">
    <property type="entry name" value="LysR_subst-bd"/>
</dbReference>
<keyword evidence="2" id="KW-0805">Transcription regulation</keyword>
<dbReference type="Pfam" id="PF03466">
    <property type="entry name" value="LysR_substrate"/>
    <property type="match status" value="1"/>
</dbReference>
<evidence type="ECO:0000313" key="6">
    <source>
        <dbReference type="EMBL" id="AYM54142.1"/>
    </source>
</evidence>
<dbReference type="EMBL" id="MH908917">
    <property type="protein sequence ID" value="AYM54142.1"/>
    <property type="molecule type" value="Genomic_DNA"/>
</dbReference>
<dbReference type="InterPro" id="IPR000847">
    <property type="entry name" value="LysR_HTH_N"/>
</dbReference>
<name>A0A3S7UZH6_9BACT</name>
<dbReference type="Pfam" id="PF00126">
    <property type="entry name" value="HTH_1"/>
    <property type="match status" value="1"/>
</dbReference>
<accession>A0A3S7UZH6</accession>
<evidence type="ECO:0000256" key="3">
    <source>
        <dbReference type="ARBA" id="ARBA00023125"/>
    </source>
</evidence>
<dbReference type="InterPro" id="IPR058163">
    <property type="entry name" value="LysR-type_TF_proteobact-type"/>
</dbReference>
<dbReference type="PANTHER" id="PTHR30537:SF80">
    <property type="entry name" value="TRANSCRIPTIONAL REGULATOR"/>
    <property type="match status" value="1"/>
</dbReference>
<dbReference type="InterPro" id="IPR036390">
    <property type="entry name" value="WH_DNA-bd_sf"/>
</dbReference>
<dbReference type="SUPFAM" id="SSF53850">
    <property type="entry name" value="Periplasmic binding protein-like II"/>
    <property type="match status" value="1"/>
</dbReference>
<dbReference type="Gene3D" id="3.40.190.290">
    <property type="match status" value="1"/>
</dbReference>
<proteinExistence type="inferred from homology"/>
<evidence type="ECO:0000256" key="1">
    <source>
        <dbReference type="ARBA" id="ARBA00009437"/>
    </source>
</evidence>
<comment type="similarity">
    <text evidence="1">Belongs to the LysR transcriptional regulatory family.</text>
</comment>
<evidence type="ECO:0000259" key="5">
    <source>
        <dbReference type="PROSITE" id="PS50931"/>
    </source>
</evidence>
<dbReference type="InterPro" id="IPR036388">
    <property type="entry name" value="WH-like_DNA-bd_sf"/>
</dbReference>
<dbReference type="AlphaFoldDB" id="A0A3S7UZH6"/>
<dbReference type="PROSITE" id="PS50931">
    <property type="entry name" value="HTH_LYSR"/>
    <property type="match status" value="1"/>
</dbReference>
<dbReference type="PRINTS" id="PR00039">
    <property type="entry name" value="HTHLYSR"/>
</dbReference>
<dbReference type="GO" id="GO:0003700">
    <property type="term" value="F:DNA-binding transcription factor activity"/>
    <property type="evidence" value="ECO:0007669"/>
    <property type="project" value="InterPro"/>
</dbReference>
<dbReference type="PANTHER" id="PTHR30537">
    <property type="entry name" value="HTH-TYPE TRANSCRIPTIONAL REGULATOR"/>
    <property type="match status" value="1"/>
</dbReference>
<feature type="domain" description="HTH lysR-type" evidence="5">
    <location>
        <begin position="1"/>
        <end position="56"/>
    </location>
</feature>